<reference evidence="1 2" key="1">
    <citation type="submission" date="2019-11" db="EMBL/GenBank/DDBJ databases">
        <title>Whole genome sequencing identifies a novel species of the genus Arsenicicoccus isolated from human blood.</title>
        <authorList>
            <person name="Jeong J.H."/>
            <person name="Kweon O.J."/>
            <person name="Kim H.R."/>
            <person name="Kim T.-H."/>
            <person name="Ha S.-M."/>
            <person name="Lee M.-K."/>
        </authorList>
    </citation>
    <scope>NUCLEOTIDE SEQUENCE [LARGE SCALE GENOMIC DNA]</scope>
    <source>
        <strain evidence="1 2">MKL-02</strain>
    </source>
</reference>
<evidence type="ECO:0000313" key="2">
    <source>
        <dbReference type="Proteomes" id="UP000431092"/>
    </source>
</evidence>
<comment type="caution">
    <text evidence="1">The sequence shown here is derived from an EMBL/GenBank/DDBJ whole genome shotgun (WGS) entry which is preliminary data.</text>
</comment>
<dbReference type="Gene3D" id="1.10.1510.10">
    <property type="entry name" value="Uncharacterised protein YqeY/AIM41 PF09424, N-terminal domain"/>
    <property type="match status" value="1"/>
</dbReference>
<dbReference type="InterPro" id="IPR003789">
    <property type="entry name" value="Asn/Gln_tRNA_amidoTrase-B-like"/>
</dbReference>
<dbReference type="AlphaFoldDB" id="A0A6I3IZY2"/>
<dbReference type="RefSeq" id="WP_154593848.1">
    <property type="nucleotide sequence ID" value="NZ_WLVL01000039.1"/>
</dbReference>
<evidence type="ECO:0000313" key="1">
    <source>
        <dbReference type="EMBL" id="MTB72586.1"/>
    </source>
</evidence>
<name>A0A6I3IZY2_9MICO</name>
<dbReference type="GO" id="GO:0016884">
    <property type="term" value="F:carbon-nitrogen ligase activity, with glutamine as amido-N-donor"/>
    <property type="evidence" value="ECO:0007669"/>
    <property type="project" value="InterPro"/>
</dbReference>
<gene>
    <name evidence="1" type="ORF">GGG17_11515</name>
</gene>
<dbReference type="PANTHER" id="PTHR28055:SF1">
    <property type="entry name" value="ALTERED INHERITANCE OF MITOCHONDRIA PROTEIN 41, MITOCHONDRIAL"/>
    <property type="match status" value="1"/>
</dbReference>
<proteinExistence type="predicted"/>
<dbReference type="Pfam" id="PF09424">
    <property type="entry name" value="YqeY"/>
    <property type="match status" value="1"/>
</dbReference>
<keyword evidence="2" id="KW-1185">Reference proteome</keyword>
<protein>
    <submittedName>
        <fullName evidence="1">GatB/YqeY domain-containing protein</fullName>
    </submittedName>
</protein>
<dbReference type="Proteomes" id="UP000431092">
    <property type="component" value="Unassembled WGS sequence"/>
</dbReference>
<accession>A0A6I3IZY2</accession>
<dbReference type="PANTHER" id="PTHR28055">
    <property type="entry name" value="ALTERED INHERITANCE OF MITOCHONDRIA PROTEIN 41, MITOCHONDRIAL"/>
    <property type="match status" value="1"/>
</dbReference>
<dbReference type="SUPFAM" id="SSF89095">
    <property type="entry name" value="GatB/YqeY motif"/>
    <property type="match status" value="1"/>
</dbReference>
<dbReference type="InterPro" id="IPR042184">
    <property type="entry name" value="YqeY/Aim41_N"/>
</dbReference>
<dbReference type="InterPro" id="IPR023168">
    <property type="entry name" value="GatB_Yqey_C_2"/>
</dbReference>
<dbReference type="InterPro" id="IPR019004">
    <property type="entry name" value="YqeY/Aim41"/>
</dbReference>
<dbReference type="EMBL" id="WLVL01000039">
    <property type="protein sequence ID" value="MTB72586.1"/>
    <property type="molecule type" value="Genomic_DNA"/>
</dbReference>
<organism evidence="1 2">
    <name type="scientific">Arsenicicoccus cauae</name>
    <dbReference type="NCBI Taxonomy" id="2663847"/>
    <lineage>
        <taxon>Bacteria</taxon>
        <taxon>Bacillati</taxon>
        <taxon>Actinomycetota</taxon>
        <taxon>Actinomycetes</taxon>
        <taxon>Micrococcales</taxon>
        <taxon>Intrasporangiaceae</taxon>
        <taxon>Arsenicicoccus</taxon>
    </lineage>
</organism>
<dbReference type="Gene3D" id="1.10.10.410">
    <property type="match status" value="1"/>
</dbReference>
<sequence>MSTLKQTLQHDLTEAMRARDQVRTATLRMALTAVTTAEVAGEHHELTDADVLKVLTKEAEKRTDAVEAYQAAGRPELAEAEEAERAVLEGYLPAQLDDAAIEALVAEAVSETGATGMGQMGQVMKAAQAKAAGQAEGGRIAAAVKRALAS</sequence>